<evidence type="ECO:0000313" key="2">
    <source>
        <dbReference type="Proteomes" id="UP001172457"/>
    </source>
</evidence>
<dbReference type="InterPro" id="IPR020785">
    <property type="entry name" value="Ribosomal_uL11_CS"/>
</dbReference>
<organism evidence="1 2">
    <name type="scientific">Centaurea solstitialis</name>
    <name type="common">yellow star-thistle</name>
    <dbReference type="NCBI Taxonomy" id="347529"/>
    <lineage>
        <taxon>Eukaryota</taxon>
        <taxon>Viridiplantae</taxon>
        <taxon>Streptophyta</taxon>
        <taxon>Embryophyta</taxon>
        <taxon>Tracheophyta</taxon>
        <taxon>Spermatophyta</taxon>
        <taxon>Magnoliopsida</taxon>
        <taxon>eudicotyledons</taxon>
        <taxon>Gunneridae</taxon>
        <taxon>Pentapetalae</taxon>
        <taxon>asterids</taxon>
        <taxon>campanulids</taxon>
        <taxon>Asterales</taxon>
        <taxon>Asteraceae</taxon>
        <taxon>Carduoideae</taxon>
        <taxon>Cardueae</taxon>
        <taxon>Centaureinae</taxon>
        <taxon>Centaurea</taxon>
    </lineage>
</organism>
<dbReference type="SUPFAM" id="SSF46906">
    <property type="entry name" value="Ribosomal protein L11, C-terminal domain"/>
    <property type="match status" value="1"/>
</dbReference>
<gene>
    <name evidence="1" type="ORF">OSB04_020129</name>
</gene>
<dbReference type="GO" id="GO:0005840">
    <property type="term" value="C:ribosome"/>
    <property type="evidence" value="ECO:0007669"/>
    <property type="project" value="InterPro"/>
</dbReference>
<dbReference type="GO" id="GO:0003735">
    <property type="term" value="F:structural constituent of ribosome"/>
    <property type="evidence" value="ECO:0007669"/>
    <property type="project" value="InterPro"/>
</dbReference>
<keyword evidence="2" id="KW-1185">Reference proteome</keyword>
<evidence type="ECO:0008006" key="3">
    <source>
        <dbReference type="Google" id="ProtNLM"/>
    </source>
</evidence>
<sequence length="85" mass="10008">MAKDLHRIVKEILGTCVSVGCTVEGKDPKDLQQEIANERCQDSFGLIWSNFRFMCVKFCGFYHIAPIRNEMNWHFDCDIRFRYQG</sequence>
<dbReference type="Proteomes" id="UP001172457">
    <property type="component" value="Chromosome 5"/>
</dbReference>
<accession>A0AA38T329</accession>
<protein>
    <recommendedName>
        <fullName evidence="3">60S ribosomal protein L12</fullName>
    </recommendedName>
</protein>
<dbReference type="Gene3D" id="1.10.10.250">
    <property type="entry name" value="Ribosomal protein L11, C-terminal domain"/>
    <property type="match status" value="1"/>
</dbReference>
<dbReference type="GO" id="GO:0006412">
    <property type="term" value="P:translation"/>
    <property type="evidence" value="ECO:0007669"/>
    <property type="project" value="InterPro"/>
</dbReference>
<dbReference type="AlphaFoldDB" id="A0AA38T329"/>
<proteinExistence type="predicted"/>
<reference evidence="1" key="1">
    <citation type="submission" date="2023-03" db="EMBL/GenBank/DDBJ databases">
        <title>Chromosome-scale reference genome and RAD-based genetic map of yellow starthistle (Centaurea solstitialis) reveal putative structural variation and QTLs associated with invader traits.</title>
        <authorList>
            <person name="Reatini B."/>
            <person name="Cang F.A."/>
            <person name="Jiang Q."/>
            <person name="Mckibben M.T.W."/>
            <person name="Barker M.S."/>
            <person name="Rieseberg L.H."/>
            <person name="Dlugosch K.M."/>
        </authorList>
    </citation>
    <scope>NUCLEOTIDE SEQUENCE</scope>
    <source>
        <strain evidence="1">CAN-66</strain>
        <tissue evidence="1">Leaf</tissue>
    </source>
</reference>
<dbReference type="EMBL" id="JARYMX010000005">
    <property type="protein sequence ID" value="KAJ9547586.1"/>
    <property type="molecule type" value="Genomic_DNA"/>
</dbReference>
<dbReference type="InterPro" id="IPR036769">
    <property type="entry name" value="Ribosomal_uL11_C_sf"/>
</dbReference>
<evidence type="ECO:0000313" key="1">
    <source>
        <dbReference type="EMBL" id="KAJ9547586.1"/>
    </source>
</evidence>
<name>A0AA38T329_9ASTR</name>
<dbReference type="PROSITE" id="PS00359">
    <property type="entry name" value="RIBOSOMAL_L11"/>
    <property type="match status" value="1"/>
</dbReference>
<comment type="caution">
    <text evidence="1">The sequence shown here is derived from an EMBL/GenBank/DDBJ whole genome shotgun (WGS) entry which is preliminary data.</text>
</comment>